<evidence type="ECO:0000256" key="5">
    <source>
        <dbReference type="ARBA" id="ARBA00023163"/>
    </source>
</evidence>
<dbReference type="GO" id="GO:0032993">
    <property type="term" value="C:protein-DNA complex"/>
    <property type="evidence" value="ECO:0007669"/>
    <property type="project" value="TreeGrafter"/>
</dbReference>
<feature type="domain" description="Cyclic nucleotide-binding" evidence="7">
    <location>
        <begin position="149"/>
        <end position="239"/>
    </location>
</feature>
<dbReference type="SMART" id="SM00448">
    <property type="entry name" value="REC"/>
    <property type="match status" value="1"/>
</dbReference>
<dbReference type="PROSITE" id="PS51063">
    <property type="entry name" value="HTH_CRP_2"/>
    <property type="match status" value="1"/>
</dbReference>
<keyword evidence="2" id="KW-0902">Two-component regulatory system</keyword>
<dbReference type="PROSITE" id="PS50042">
    <property type="entry name" value="CNMP_BINDING_3"/>
    <property type="match status" value="1"/>
</dbReference>
<dbReference type="PANTHER" id="PTHR48111:SF4">
    <property type="entry name" value="DNA-BINDING DUAL TRANSCRIPTIONAL REGULATOR OMPR"/>
    <property type="match status" value="1"/>
</dbReference>
<dbReference type="SMART" id="SM00100">
    <property type="entry name" value="cNMP"/>
    <property type="match status" value="1"/>
</dbReference>
<accession>A0A1I3A1H6</accession>
<dbReference type="STRING" id="414048.SAMN04489864_11296"/>
<dbReference type="CDD" id="cd00038">
    <property type="entry name" value="CAP_ED"/>
    <property type="match status" value="1"/>
</dbReference>
<evidence type="ECO:0000259" key="7">
    <source>
        <dbReference type="PROSITE" id="PS50042"/>
    </source>
</evidence>
<keyword evidence="3" id="KW-0805">Transcription regulation</keyword>
<evidence type="ECO:0000256" key="4">
    <source>
        <dbReference type="ARBA" id="ARBA00023125"/>
    </source>
</evidence>
<evidence type="ECO:0000259" key="9">
    <source>
        <dbReference type="PROSITE" id="PS51063"/>
    </source>
</evidence>
<dbReference type="InterPro" id="IPR000595">
    <property type="entry name" value="cNMP-bd_dom"/>
</dbReference>
<dbReference type="InterPro" id="IPR018335">
    <property type="entry name" value="Tscrpt_reg_HTH_Crp-type_CS"/>
</dbReference>
<dbReference type="InterPro" id="IPR018490">
    <property type="entry name" value="cNMP-bd_dom_sf"/>
</dbReference>
<feature type="domain" description="HTH crp-type" evidence="9">
    <location>
        <begin position="264"/>
        <end position="335"/>
    </location>
</feature>
<dbReference type="InterPro" id="IPR039420">
    <property type="entry name" value="WalR-like"/>
</dbReference>
<dbReference type="Proteomes" id="UP000199666">
    <property type="component" value="Unassembled WGS sequence"/>
</dbReference>
<dbReference type="AlphaFoldDB" id="A0A1I3A1H6"/>
<dbReference type="PROSITE" id="PS50110">
    <property type="entry name" value="RESPONSE_REGULATORY"/>
    <property type="match status" value="1"/>
</dbReference>
<dbReference type="Pfam" id="PF00027">
    <property type="entry name" value="cNMP_binding"/>
    <property type="match status" value="1"/>
</dbReference>
<dbReference type="InterPro" id="IPR014710">
    <property type="entry name" value="RmlC-like_jellyroll"/>
</dbReference>
<dbReference type="InterPro" id="IPR012318">
    <property type="entry name" value="HTH_CRP"/>
</dbReference>
<evidence type="ECO:0000313" key="10">
    <source>
        <dbReference type="EMBL" id="SFH43904.1"/>
    </source>
</evidence>
<dbReference type="Gene3D" id="1.10.10.10">
    <property type="entry name" value="Winged helix-like DNA-binding domain superfamily/Winged helix DNA-binding domain"/>
    <property type="match status" value="1"/>
</dbReference>
<feature type="modified residue" description="4-aspartylphosphate" evidence="6">
    <location>
        <position position="52"/>
    </location>
</feature>
<dbReference type="GO" id="GO:0000156">
    <property type="term" value="F:phosphorelay response regulator activity"/>
    <property type="evidence" value="ECO:0007669"/>
    <property type="project" value="TreeGrafter"/>
</dbReference>
<dbReference type="GO" id="GO:0003700">
    <property type="term" value="F:DNA-binding transcription factor activity"/>
    <property type="evidence" value="ECO:0007669"/>
    <property type="project" value="InterPro"/>
</dbReference>
<gene>
    <name evidence="10" type="ORF">SAMN04489864_11296</name>
</gene>
<dbReference type="OrthoDB" id="9127033at2"/>
<dbReference type="EMBL" id="FOPP01000012">
    <property type="protein sequence ID" value="SFH43904.1"/>
    <property type="molecule type" value="Genomic_DNA"/>
</dbReference>
<dbReference type="GO" id="GO:0000976">
    <property type="term" value="F:transcription cis-regulatory region binding"/>
    <property type="evidence" value="ECO:0007669"/>
    <property type="project" value="TreeGrafter"/>
</dbReference>
<dbReference type="Pfam" id="PF00072">
    <property type="entry name" value="Response_reg"/>
    <property type="match status" value="1"/>
</dbReference>
<dbReference type="PROSITE" id="PS00042">
    <property type="entry name" value="HTH_CRP_1"/>
    <property type="match status" value="1"/>
</dbReference>
<feature type="domain" description="Response regulatory" evidence="8">
    <location>
        <begin position="3"/>
        <end position="119"/>
    </location>
</feature>
<dbReference type="InterPro" id="IPR036390">
    <property type="entry name" value="WH_DNA-bd_sf"/>
</dbReference>
<keyword evidence="10" id="KW-0808">Transferase</keyword>
<dbReference type="SUPFAM" id="SSF51206">
    <property type="entry name" value="cAMP-binding domain-like"/>
    <property type="match status" value="1"/>
</dbReference>
<keyword evidence="1 6" id="KW-0597">Phosphoprotein</keyword>
<organism evidence="10 11">
    <name type="scientific">Pedobacter insulae</name>
    <dbReference type="NCBI Taxonomy" id="414048"/>
    <lineage>
        <taxon>Bacteria</taxon>
        <taxon>Pseudomonadati</taxon>
        <taxon>Bacteroidota</taxon>
        <taxon>Sphingobacteriia</taxon>
        <taxon>Sphingobacteriales</taxon>
        <taxon>Sphingobacteriaceae</taxon>
        <taxon>Pedobacter</taxon>
    </lineage>
</organism>
<keyword evidence="5" id="KW-0804">Transcription</keyword>
<dbReference type="Gene3D" id="2.60.120.10">
    <property type="entry name" value="Jelly Rolls"/>
    <property type="match status" value="1"/>
</dbReference>
<dbReference type="PRINTS" id="PR00034">
    <property type="entry name" value="HTHCRP"/>
</dbReference>
<evidence type="ECO:0000256" key="1">
    <source>
        <dbReference type="ARBA" id="ARBA00022553"/>
    </source>
</evidence>
<evidence type="ECO:0000259" key="8">
    <source>
        <dbReference type="PROSITE" id="PS50110"/>
    </source>
</evidence>
<evidence type="ECO:0000313" key="11">
    <source>
        <dbReference type="Proteomes" id="UP000199666"/>
    </source>
</evidence>
<dbReference type="SUPFAM" id="SSF52172">
    <property type="entry name" value="CheY-like"/>
    <property type="match status" value="1"/>
</dbReference>
<dbReference type="Pfam" id="PF13545">
    <property type="entry name" value="HTH_Crp_2"/>
    <property type="match status" value="1"/>
</dbReference>
<keyword evidence="10" id="KW-0418">Kinase</keyword>
<keyword evidence="4" id="KW-0238">DNA-binding</keyword>
<dbReference type="InterPro" id="IPR001789">
    <property type="entry name" value="Sig_transdc_resp-reg_receiver"/>
</dbReference>
<dbReference type="InterPro" id="IPR036388">
    <property type="entry name" value="WH-like_DNA-bd_sf"/>
</dbReference>
<dbReference type="RefSeq" id="WP_090997355.1">
    <property type="nucleotide sequence ID" value="NZ_FOPP01000012.1"/>
</dbReference>
<sequence>MKKALIIEDSDDIREGTAEILDLAGYETFTAKNGKIGVDLAIKHLPDIILCDIMMPELDGYGVLYLLQKNQQTANIPFIFMTAKAERADMRKGMEMGADDYLTKPFDDMELFNAIESRLKKKNKPAGFKSVGGNREALFESLKAKGKTRQFSNKQIIYVENDEPSYLYFLKTGQVKTYKRAKDGRELSSTLYRDGDFFGYESLCKSTVYADNAATLNDAEIILITKADFMEYLLNHQEIASAFIDMLSGSVQEKEEQMLRLAYFSVRKRVADALVQVADKFGEPGNDSCTLRVSRDDLAALVGTASETVSRMLADFKDEKLIEKNGNAIQILSIEKLRNVKQ</sequence>
<name>A0A1I3A1H6_9SPHI</name>
<keyword evidence="11" id="KW-1185">Reference proteome</keyword>
<dbReference type="SMART" id="SM00419">
    <property type="entry name" value="HTH_CRP"/>
    <property type="match status" value="1"/>
</dbReference>
<dbReference type="SUPFAM" id="SSF46785">
    <property type="entry name" value="Winged helix' DNA-binding domain"/>
    <property type="match status" value="1"/>
</dbReference>
<evidence type="ECO:0000256" key="6">
    <source>
        <dbReference type="PROSITE-ProRule" id="PRU00169"/>
    </source>
</evidence>
<dbReference type="Gene3D" id="3.40.50.2300">
    <property type="match status" value="1"/>
</dbReference>
<dbReference type="GO" id="GO:0016301">
    <property type="term" value="F:kinase activity"/>
    <property type="evidence" value="ECO:0007669"/>
    <property type="project" value="UniProtKB-KW"/>
</dbReference>
<evidence type="ECO:0000256" key="3">
    <source>
        <dbReference type="ARBA" id="ARBA00023015"/>
    </source>
</evidence>
<proteinExistence type="predicted"/>
<dbReference type="PANTHER" id="PTHR48111">
    <property type="entry name" value="REGULATOR OF RPOS"/>
    <property type="match status" value="1"/>
</dbReference>
<dbReference type="GO" id="GO:0005829">
    <property type="term" value="C:cytosol"/>
    <property type="evidence" value="ECO:0007669"/>
    <property type="project" value="TreeGrafter"/>
</dbReference>
<dbReference type="InterPro" id="IPR011006">
    <property type="entry name" value="CheY-like_superfamily"/>
</dbReference>
<protein>
    <submittedName>
        <fullName evidence="10">cAMP-binding domain of CRP or a regulatory subunit of cAMP-dependent protein kinases</fullName>
    </submittedName>
</protein>
<reference evidence="10 11" key="1">
    <citation type="submission" date="2016-10" db="EMBL/GenBank/DDBJ databases">
        <authorList>
            <person name="de Groot N.N."/>
        </authorList>
    </citation>
    <scope>NUCLEOTIDE SEQUENCE [LARGE SCALE GENOMIC DNA]</scope>
    <source>
        <strain evidence="10 11">DSM 18684</strain>
    </source>
</reference>
<evidence type="ECO:0000256" key="2">
    <source>
        <dbReference type="ARBA" id="ARBA00023012"/>
    </source>
</evidence>